<sequence length="108" mass="12360">MPKNKMNAIKVLIIIMLMTGFVQANFDPPMKHSKCYNICCIKCTFKYFFNKRKLVECFKCCRVKCHEYANDATYDCITSCAKTKSIDNNIGNHSLASLFGFVTILHSV</sequence>
<evidence type="ECO:0000313" key="2">
    <source>
        <dbReference type="EMBL" id="KYP32448.1"/>
    </source>
</evidence>
<feature type="chain" id="PRO_5007587462" evidence="1">
    <location>
        <begin position="25"/>
        <end position="108"/>
    </location>
</feature>
<gene>
    <name evidence="2" type="ORF">KK1_046882</name>
</gene>
<reference evidence="2" key="1">
    <citation type="journal article" date="2012" name="Nat. Biotechnol.">
        <title>Draft genome sequence of pigeonpea (Cajanus cajan), an orphan legume crop of resource-poor farmers.</title>
        <authorList>
            <person name="Varshney R.K."/>
            <person name="Chen W."/>
            <person name="Li Y."/>
            <person name="Bharti A.K."/>
            <person name="Saxena R.K."/>
            <person name="Schlueter J.A."/>
            <person name="Donoghue M.T."/>
            <person name="Azam S."/>
            <person name="Fan G."/>
            <person name="Whaley A.M."/>
            <person name="Farmer A.D."/>
            <person name="Sheridan J."/>
            <person name="Iwata A."/>
            <person name="Tuteja R."/>
            <person name="Penmetsa R.V."/>
            <person name="Wu W."/>
            <person name="Upadhyaya H.D."/>
            <person name="Yang S.P."/>
            <person name="Shah T."/>
            <person name="Saxena K.B."/>
            <person name="Michael T."/>
            <person name="McCombie W.R."/>
            <person name="Yang B."/>
            <person name="Zhang G."/>
            <person name="Yang H."/>
            <person name="Wang J."/>
            <person name="Spillane C."/>
            <person name="Cook D.R."/>
            <person name="May G.D."/>
            <person name="Xu X."/>
            <person name="Jackson S.A."/>
        </authorList>
    </citation>
    <scope>NUCLEOTIDE SEQUENCE [LARGE SCALE GENOMIC DNA]</scope>
</reference>
<dbReference type="Gramene" id="C.cajan_46104.t">
    <property type="protein sequence ID" value="C.cajan_46104.t.cds1"/>
    <property type="gene ID" value="C.cajan_46104"/>
</dbReference>
<name>A0A151QQ74_CAJCA</name>
<keyword evidence="3" id="KW-1185">Reference proteome</keyword>
<evidence type="ECO:0000313" key="3">
    <source>
        <dbReference type="Proteomes" id="UP000075243"/>
    </source>
</evidence>
<dbReference type="EMBL" id="KQ485279">
    <property type="protein sequence ID" value="KYP32448.1"/>
    <property type="molecule type" value="Genomic_DNA"/>
</dbReference>
<accession>A0A151QQ74</accession>
<dbReference type="Proteomes" id="UP000075243">
    <property type="component" value="Unassembled WGS sequence"/>
</dbReference>
<feature type="signal peptide" evidence="1">
    <location>
        <begin position="1"/>
        <end position="24"/>
    </location>
</feature>
<keyword evidence="1" id="KW-0732">Signal</keyword>
<protein>
    <submittedName>
        <fullName evidence="2">Uncharacterized protein</fullName>
    </submittedName>
</protein>
<organism evidence="2 3">
    <name type="scientific">Cajanus cajan</name>
    <name type="common">Pigeon pea</name>
    <name type="synonym">Cajanus indicus</name>
    <dbReference type="NCBI Taxonomy" id="3821"/>
    <lineage>
        <taxon>Eukaryota</taxon>
        <taxon>Viridiplantae</taxon>
        <taxon>Streptophyta</taxon>
        <taxon>Embryophyta</taxon>
        <taxon>Tracheophyta</taxon>
        <taxon>Spermatophyta</taxon>
        <taxon>Magnoliopsida</taxon>
        <taxon>eudicotyledons</taxon>
        <taxon>Gunneridae</taxon>
        <taxon>Pentapetalae</taxon>
        <taxon>rosids</taxon>
        <taxon>fabids</taxon>
        <taxon>Fabales</taxon>
        <taxon>Fabaceae</taxon>
        <taxon>Papilionoideae</taxon>
        <taxon>50 kb inversion clade</taxon>
        <taxon>NPAAA clade</taxon>
        <taxon>indigoferoid/millettioid clade</taxon>
        <taxon>Phaseoleae</taxon>
        <taxon>Cajanus</taxon>
    </lineage>
</organism>
<proteinExistence type="predicted"/>
<evidence type="ECO:0000256" key="1">
    <source>
        <dbReference type="SAM" id="SignalP"/>
    </source>
</evidence>
<dbReference type="AlphaFoldDB" id="A0A151QQ74"/>